<dbReference type="EMBL" id="CM042885">
    <property type="protein sequence ID" value="KAI4367278.1"/>
    <property type="molecule type" value="Genomic_DNA"/>
</dbReference>
<name>A0ACB9QMD6_9MYRT</name>
<comment type="caution">
    <text evidence="1">The sequence shown here is derived from an EMBL/GenBank/DDBJ whole genome shotgun (WGS) entry which is preliminary data.</text>
</comment>
<evidence type="ECO:0000313" key="2">
    <source>
        <dbReference type="Proteomes" id="UP001057402"/>
    </source>
</evidence>
<keyword evidence="2" id="KW-1185">Reference proteome</keyword>
<organism evidence="1 2">
    <name type="scientific">Melastoma candidum</name>
    <dbReference type="NCBI Taxonomy" id="119954"/>
    <lineage>
        <taxon>Eukaryota</taxon>
        <taxon>Viridiplantae</taxon>
        <taxon>Streptophyta</taxon>
        <taxon>Embryophyta</taxon>
        <taxon>Tracheophyta</taxon>
        <taxon>Spermatophyta</taxon>
        <taxon>Magnoliopsida</taxon>
        <taxon>eudicotyledons</taxon>
        <taxon>Gunneridae</taxon>
        <taxon>Pentapetalae</taxon>
        <taxon>rosids</taxon>
        <taxon>malvids</taxon>
        <taxon>Myrtales</taxon>
        <taxon>Melastomataceae</taxon>
        <taxon>Melastomatoideae</taxon>
        <taxon>Melastomateae</taxon>
        <taxon>Melastoma</taxon>
    </lineage>
</organism>
<proteinExistence type="predicted"/>
<reference evidence="2" key="1">
    <citation type="journal article" date="2023" name="Front. Plant Sci.">
        <title>Chromosomal-level genome assembly of Melastoma candidum provides insights into trichome evolution.</title>
        <authorList>
            <person name="Zhong Y."/>
            <person name="Wu W."/>
            <person name="Sun C."/>
            <person name="Zou P."/>
            <person name="Liu Y."/>
            <person name="Dai S."/>
            <person name="Zhou R."/>
        </authorList>
    </citation>
    <scope>NUCLEOTIDE SEQUENCE [LARGE SCALE GENOMIC DNA]</scope>
</reference>
<dbReference type="Proteomes" id="UP001057402">
    <property type="component" value="Chromosome 6"/>
</dbReference>
<gene>
    <name evidence="1" type="ORF">MLD38_023035</name>
</gene>
<accession>A0ACB9QMD6</accession>
<evidence type="ECO:0000313" key="1">
    <source>
        <dbReference type="EMBL" id="KAI4367278.1"/>
    </source>
</evidence>
<protein>
    <submittedName>
        <fullName evidence="1">Uncharacterized protein</fullName>
    </submittedName>
</protein>
<sequence length="774" mass="87838">MQLTSTNITDAVAKRLGTPQAKLAWIEILVVLSVLLNLLMVILGMLRPQCKSGFLKGASWLTFTLKPYLIAYTLGLMQDAPFRTEFFSFWGVFLVFALGSPDPFSAYSIEDHEQRKRYGFQVIVKILVLILLISMNIYQSKSFLAFSPILLWFATYLKLLARMVTLTQGSRIAIEMVHKISVEYLTSDSVLSTLQGANSLTMEGYNLPVSWRFFPFQRLIRTDKVVYPAYTRHFNSPKDRPLTLEDVWNCEGWLLISQQGRGDPDGRLKDMLLSRSLSHLLITMYAQYSVPSVVLDKTWDLIQNGVLSNHHRAFRVIEVELELVFNFFYADYPFLCSLAGVLRFVGSGILSVVSIMLLVQLSHSIKPEETIRMPIILGHDVNVLVTFVIVAVFLVAELIQLTLLCFSRSFKVLLLLRYLLTEKPWMRRLLEYVVRGICNMPQPKAWERKLHQYSILESHDFSPSPVSNMLRLMLMMDLVRPGEKEGRAIKLTGEIKKAVFNSLRRNGQDLSNGEASLRTNEVSEKLAWACAIETQTQVIMVWHIATIFCEHHHKPPNDSVGDIQRDFHVATSLSKYLAYLVVYAPGLLPDHPQVTCHLFRHVVQEARKVFHGCRTNEQRMEKLNEIAGKPDETIVNRGARLGKTISDELGESTRIWKLLAEFWSEMILYVAPSDNFTGHLEELANGGEFVTHLWALLRHAGVKRVEAAAASPAPANSGNQERMDRATAAETPENANIDTEVAPVVSPQREMVVEIELIKNEAPPPARVWIETDK</sequence>